<evidence type="ECO:0000256" key="3">
    <source>
        <dbReference type="ARBA" id="ARBA00023136"/>
    </source>
</evidence>
<dbReference type="PROSITE" id="PS51257">
    <property type="entry name" value="PROKAR_LIPOPROTEIN"/>
    <property type="match status" value="1"/>
</dbReference>
<keyword evidence="5" id="KW-0449">Lipoprotein</keyword>
<accession>A0ABW5CCC1</accession>
<keyword evidence="2" id="KW-0732">Signal</keyword>
<keyword evidence="3" id="KW-0472">Membrane</keyword>
<proteinExistence type="predicted"/>
<evidence type="ECO:0000256" key="4">
    <source>
        <dbReference type="ARBA" id="ARBA00023139"/>
    </source>
</evidence>
<dbReference type="Pfam" id="PF05818">
    <property type="entry name" value="TraT"/>
    <property type="match status" value="1"/>
</dbReference>
<evidence type="ECO:0000256" key="1">
    <source>
        <dbReference type="ARBA" id="ARBA00004459"/>
    </source>
</evidence>
<protein>
    <submittedName>
        <fullName evidence="6">Complement resistance protein TraT</fullName>
    </submittedName>
</protein>
<keyword evidence="4" id="KW-0564">Palmitate</keyword>
<evidence type="ECO:0000256" key="5">
    <source>
        <dbReference type="ARBA" id="ARBA00023288"/>
    </source>
</evidence>
<gene>
    <name evidence="6" type="primary">traT</name>
    <name evidence="6" type="ORF">ACFSNB_07745</name>
</gene>
<dbReference type="Proteomes" id="UP001597296">
    <property type="component" value="Unassembled WGS sequence"/>
</dbReference>
<evidence type="ECO:0000313" key="7">
    <source>
        <dbReference type="Proteomes" id="UP001597296"/>
    </source>
</evidence>
<comment type="subcellular location">
    <subcellularLocation>
        <location evidence="1">Cell outer membrane</location>
        <topology evidence="1">Lipid-anchor</topology>
    </subcellularLocation>
</comment>
<keyword evidence="7" id="KW-1185">Reference proteome</keyword>
<organism evidence="6 7">
    <name type="scientific">Phaeospirillum tilakii</name>
    <dbReference type="NCBI Taxonomy" id="741673"/>
    <lineage>
        <taxon>Bacteria</taxon>
        <taxon>Pseudomonadati</taxon>
        <taxon>Pseudomonadota</taxon>
        <taxon>Alphaproteobacteria</taxon>
        <taxon>Rhodospirillales</taxon>
        <taxon>Rhodospirillaceae</taxon>
        <taxon>Phaeospirillum</taxon>
    </lineage>
</organism>
<evidence type="ECO:0000313" key="6">
    <source>
        <dbReference type="EMBL" id="MFD2233693.1"/>
    </source>
</evidence>
<dbReference type="RefSeq" id="WP_377315551.1">
    <property type="nucleotide sequence ID" value="NZ_JBHUIY010000012.1"/>
</dbReference>
<name>A0ABW5CCC1_9PROT</name>
<comment type="caution">
    <text evidence="6">The sequence shown here is derived from an EMBL/GenBank/DDBJ whole genome shotgun (WGS) entry which is preliminary data.</text>
</comment>
<evidence type="ECO:0000256" key="2">
    <source>
        <dbReference type="ARBA" id="ARBA00022729"/>
    </source>
</evidence>
<sequence length="249" mass="26279">MGLGRRAFVTLGLAGLLGACRRGNVGDMVVDAKGERMYGMRADGSVFTDAALYPNRRLKLSVRNLSGDSAWDLDAVRERILQGYLAKGYQRSDGIDFGLKVDLNVVRSQQFDRDMMTQFALFGAVGGAGAGAGINATQGGPGGAAGGAAMGLAAGATLGAIAGQFVADNIYVVVTEATFAVRRNASRPRRVVTFDGSPRLDDWDEGGAGSFAQVHRVTIANYGGGRMVSQQEIADDIRERQIRSLISLL</sequence>
<dbReference type="EMBL" id="JBHUIY010000012">
    <property type="protein sequence ID" value="MFD2233693.1"/>
    <property type="molecule type" value="Genomic_DNA"/>
</dbReference>
<reference evidence="7" key="1">
    <citation type="journal article" date="2019" name="Int. J. Syst. Evol. Microbiol.">
        <title>The Global Catalogue of Microorganisms (GCM) 10K type strain sequencing project: providing services to taxonomists for standard genome sequencing and annotation.</title>
        <authorList>
            <consortium name="The Broad Institute Genomics Platform"/>
            <consortium name="The Broad Institute Genome Sequencing Center for Infectious Disease"/>
            <person name="Wu L."/>
            <person name="Ma J."/>
        </authorList>
    </citation>
    <scope>NUCLEOTIDE SEQUENCE [LARGE SCALE GENOMIC DNA]</scope>
    <source>
        <strain evidence="7">KCTC 15012</strain>
    </source>
</reference>
<dbReference type="InterPro" id="IPR008874">
    <property type="entry name" value="TraT_complement-R"/>
</dbReference>